<comment type="similarity">
    <text evidence="1 5">Belongs to the peptidase S8 family.</text>
</comment>
<feature type="signal peptide" evidence="6">
    <location>
        <begin position="1"/>
        <end position="22"/>
    </location>
</feature>
<keyword evidence="3" id="KW-0378">Hydrolase</keyword>
<dbReference type="GO" id="GO:0006508">
    <property type="term" value="P:proteolysis"/>
    <property type="evidence" value="ECO:0007669"/>
    <property type="project" value="UniProtKB-KW"/>
</dbReference>
<keyword evidence="9" id="KW-1185">Reference proteome</keyword>
<evidence type="ECO:0000256" key="5">
    <source>
        <dbReference type="PROSITE-ProRule" id="PRU01240"/>
    </source>
</evidence>
<dbReference type="OrthoDB" id="5405281at2"/>
<dbReference type="PRINTS" id="PR00723">
    <property type="entry name" value="SUBTILISIN"/>
</dbReference>
<comment type="caution">
    <text evidence="8">The sequence shown here is derived from an EMBL/GenBank/DDBJ whole genome shotgun (WGS) entry which is preliminary data.</text>
</comment>
<dbReference type="PROSITE" id="PS00138">
    <property type="entry name" value="SUBTILASE_SER"/>
    <property type="match status" value="1"/>
</dbReference>
<dbReference type="AlphaFoldDB" id="A0A4S2GX44"/>
<name>A0A4S2GX44_9PROT</name>
<dbReference type="PANTHER" id="PTHR43806:SF11">
    <property type="entry name" value="CEREVISIN-RELATED"/>
    <property type="match status" value="1"/>
</dbReference>
<feature type="domain" description="Peptidase S8/S53" evidence="7">
    <location>
        <begin position="271"/>
        <end position="502"/>
    </location>
</feature>
<dbReference type="EMBL" id="SRXW01000005">
    <property type="protein sequence ID" value="TGY87675.1"/>
    <property type="molecule type" value="Genomic_DNA"/>
</dbReference>
<dbReference type="SUPFAM" id="SSF52743">
    <property type="entry name" value="Subtilisin-like"/>
    <property type="match status" value="1"/>
</dbReference>
<evidence type="ECO:0000313" key="9">
    <source>
        <dbReference type="Proteomes" id="UP000308054"/>
    </source>
</evidence>
<evidence type="ECO:0000259" key="7">
    <source>
        <dbReference type="Pfam" id="PF00082"/>
    </source>
</evidence>
<evidence type="ECO:0000256" key="4">
    <source>
        <dbReference type="ARBA" id="ARBA00022825"/>
    </source>
</evidence>
<keyword evidence="2" id="KW-0645">Protease</keyword>
<evidence type="ECO:0000256" key="3">
    <source>
        <dbReference type="ARBA" id="ARBA00022801"/>
    </source>
</evidence>
<accession>A0A4S2GX44</accession>
<keyword evidence="4" id="KW-0720">Serine protease</keyword>
<dbReference type="InterPro" id="IPR023828">
    <property type="entry name" value="Peptidase_S8_Ser-AS"/>
</dbReference>
<dbReference type="RefSeq" id="WP_135997280.1">
    <property type="nucleotide sequence ID" value="NZ_CP071057.1"/>
</dbReference>
<reference evidence="8 9" key="1">
    <citation type="journal article" date="2017" name="Int. J. Syst. Evol. Microbiol.">
        <title>Marinicauda algicola sp. nov., isolated from a marine red alga Rhodosorus marinus.</title>
        <authorList>
            <person name="Jeong S.E."/>
            <person name="Jeon S.H."/>
            <person name="Chun B.H."/>
            <person name="Kim D.W."/>
            <person name="Jeon C.O."/>
        </authorList>
    </citation>
    <scope>NUCLEOTIDE SEQUENCE [LARGE SCALE GENOMIC DNA]</scope>
    <source>
        <strain evidence="8 9">JCM 31718</strain>
    </source>
</reference>
<feature type="chain" id="PRO_5020668024" description="Peptidase S8/S53 domain-containing protein" evidence="6">
    <location>
        <begin position="23"/>
        <end position="945"/>
    </location>
</feature>
<evidence type="ECO:0000256" key="2">
    <source>
        <dbReference type="ARBA" id="ARBA00022670"/>
    </source>
</evidence>
<keyword evidence="6" id="KW-0732">Signal</keyword>
<evidence type="ECO:0000313" key="8">
    <source>
        <dbReference type="EMBL" id="TGY87675.1"/>
    </source>
</evidence>
<gene>
    <name evidence="8" type="ORF">E5163_14680</name>
</gene>
<dbReference type="PANTHER" id="PTHR43806">
    <property type="entry name" value="PEPTIDASE S8"/>
    <property type="match status" value="1"/>
</dbReference>
<proteinExistence type="inferred from homology"/>
<comment type="caution">
    <text evidence="5">Lacks conserved residue(s) required for the propagation of feature annotation.</text>
</comment>
<dbReference type="Proteomes" id="UP000308054">
    <property type="component" value="Unassembled WGS sequence"/>
</dbReference>
<dbReference type="Pfam" id="PF00082">
    <property type="entry name" value="Peptidase_S8"/>
    <property type="match status" value="1"/>
</dbReference>
<dbReference type="InterPro" id="IPR000209">
    <property type="entry name" value="Peptidase_S8/S53_dom"/>
</dbReference>
<organism evidence="8 9">
    <name type="scientific">Marinicauda algicola</name>
    <dbReference type="NCBI Taxonomy" id="2029849"/>
    <lineage>
        <taxon>Bacteria</taxon>
        <taxon>Pseudomonadati</taxon>
        <taxon>Pseudomonadota</taxon>
        <taxon>Alphaproteobacteria</taxon>
        <taxon>Maricaulales</taxon>
        <taxon>Maricaulaceae</taxon>
        <taxon>Marinicauda</taxon>
    </lineage>
</organism>
<evidence type="ECO:0000256" key="1">
    <source>
        <dbReference type="ARBA" id="ARBA00011073"/>
    </source>
</evidence>
<sequence>MRDFLYRGVALSALAGAIAASAAPGAAGQDTQDTEFVLPYYGDINPFYGDINPFYGDINPFYGDISPFWGDISPFWGDINPFYGDIAAFWGDISPFYGDIAAFWGDIGAFWGDIGPFYGDINAFWGDIGAFSDTTSGDYATLATQLETMFAQAEAVFGPAVRDATGLSFREAFLQGLLDAYELDLADLSTLDSWSANKRGAFFLDFYDGLMAYSGADRPDHWMPAIHWSPALSQAVGGGSGALVGVLDFSTQGTDGVNLRITHGTRDYLNFNHGAAVAGIIGAAHDGQGVMGIAPGVTINVYNPFDASLTASWQSVRDGVVRLGQLQSDIVNMSLGVPGWTLHQDWASVFSDQQLAPHVGDMLFVIAAGNNGATQTADLDWTGVPVLENLIIVGSVNPWGEISSFSNRPGTACLTVNGTCQAGNRLMDRFIVAPGELILVSDGQGGTARMSGTSFAAPMVSGAAALIKGRWGWLEPGDVADILFRSATDLGVPGVDEVYGWGLLNVDAAMRPLDERSLFYLDETSTARDVVTLGYVSGALRFHSAAQNAVTVFETINGTYRDFTISLDDIVIKPAKGQGGGSSKSAQYASTQAATGFNATAFSDTLGFTRTISRRGDFEMSAFAAPADPLDLDADGELDIQTGFRFTDTASGREFQIGFGEGALALNGQDGFALFSDHRPETGGVNPVLGFASGGAYMAGGMRVGDATRVSFGVSSGRDEYTFVNPITGAEDEVLDGLSVYEAIAFFTGVSHEVSDRFVITLGYTHLHEATGLLGAQGTGVLDLDGGAATDAVTVGAEALLPARLSLSASATAARTAADGFDTRAISIGETPVSTAFQVSLRRDGIITRSDAVRASVIQTLHQESGSLEYRAMGIADRQSGTLALDSQSWALGGQRPIAAELLYAIPLFGDRGDLSLFGRAMLAGEAGFEADREIASGLRFTLDY</sequence>
<dbReference type="InterPro" id="IPR050131">
    <property type="entry name" value="Peptidase_S8_subtilisin-like"/>
</dbReference>
<evidence type="ECO:0000256" key="6">
    <source>
        <dbReference type="SAM" id="SignalP"/>
    </source>
</evidence>
<dbReference type="PROSITE" id="PS51892">
    <property type="entry name" value="SUBTILASE"/>
    <property type="match status" value="1"/>
</dbReference>
<dbReference type="Gene3D" id="3.40.50.200">
    <property type="entry name" value="Peptidase S8/S53 domain"/>
    <property type="match status" value="1"/>
</dbReference>
<dbReference type="InterPro" id="IPR036852">
    <property type="entry name" value="Peptidase_S8/S53_dom_sf"/>
</dbReference>
<dbReference type="InterPro" id="IPR015500">
    <property type="entry name" value="Peptidase_S8_subtilisin-rel"/>
</dbReference>
<protein>
    <recommendedName>
        <fullName evidence="7">Peptidase S8/S53 domain-containing protein</fullName>
    </recommendedName>
</protein>
<dbReference type="GO" id="GO:0004252">
    <property type="term" value="F:serine-type endopeptidase activity"/>
    <property type="evidence" value="ECO:0007669"/>
    <property type="project" value="InterPro"/>
</dbReference>